<dbReference type="InterPro" id="IPR043128">
    <property type="entry name" value="Rev_trsase/Diguanyl_cyclase"/>
</dbReference>
<feature type="domain" description="Response regulatory" evidence="4">
    <location>
        <begin position="4"/>
        <end position="119"/>
    </location>
</feature>
<dbReference type="InterPro" id="IPR001789">
    <property type="entry name" value="Sig_transdc_resp-reg_receiver"/>
</dbReference>
<evidence type="ECO:0000313" key="7">
    <source>
        <dbReference type="Proteomes" id="UP001180487"/>
    </source>
</evidence>
<dbReference type="InterPro" id="IPR000160">
    <property type="entry name" value="GGDEF_dom"/>
</dbReference>
<dbReference type="SUPFAM" id="SSF52172">
    <property type="entry name" value="CheY-like"/>
    <property type="match status" value="1"/>
</dbReference>
<feature type="domain" description="GGDEF" evidence="5">
    <location>
        <begin position="162"/>
        <end position="317"/>
    </location>
</feature>
<reference evidence="6 7" key="1">
    <citation type="submission" date="2023-07" db="EMBL/GenBank/DDBJ databases">
        <title>Sorghum-associated microbial communities from plants grown in Nebraska, USA.</title>
        <authorList>
            <person name="Schachtman D."/>
        </authorList>
    </citation>
    <scope>NUCLEOTIDE SEQUENCE [LARGE SCALE GENOMIC DNA]</scope>
    <source>
        <strain evidence="6 7">BE313</strain>
    </source>
</reference>
<dbReference type="InterPro" id="IPR050469">
    <property type="entry name" value="Diguanylate_Cyclase"/>
</dbReference>
<evidence type="ECO:0000256" key="2">
    <source>
        <dbReference type="ARBA" id="ARBA00034247"/>
    </source>
</evidence>
<dbReference type="Gene3D" id="3.30.70.270">
    <property type="match status" value="1"/>
</dbReference>
<comment type="catalytic activity">
    <reaction evidence="2">
        <text>2 GTP = 3',3'-c-di-GMP + 2 diphosphate</text>
        <dbReference type="Rhea" id="RHEA:24898"/>
        <dbReference type="ChEBI" id="CHEBI:33019"/>
        <dbReference type="ChEBI" id="CHEBI:37565"/>
        <dbReference type="ChEBI" id="CHEBI:58805"/>
        <dbReference type="EC" id="2.7.7.65"/>
    </reaction>
</comment>
<dbReference type="Pfam" id="PF00990">
    <property type="entry name" value="GGDEF"/>
    <property type="match status" value="1"/>
</dbReference>
<dbReference type="Pfam" id="PF00072">
    <property type="entry name" value="Response_reg"/>
    <property type="match status" value="1"/>
</dbReference>
<dbReference type="InterPro" id="IPR029787">
    <property type="entry name" value="Nucleotide_cyclase"/>
</dbReference>
<dbReference type="EC" id="2.7.7.65" evidence="1"/>
<evidence type="ECO:0000256" key="3">
    <source>
        <dbReference type="PROSITE-ProRule" id="PRU00169"/>
    </source>
</evidence>
<accession>A0ABU2C6L8</accession>
<dbReference type="EMBL" id="JAVDXT010000001">
    <property type="protein sequence ID" value="MDR7376978.1"/>
    <property type="molecule type" value="Genomic_DNA"/>
</dbReference>
<comment type="caution">
    <text evidence="6">The sequence shown here is derived from an EMBL/GenBank/DDBJ whole genome shotgun (WGS) entry which is preliminary data.</text>
</comment>
<feature type="modified residue" description="4-aspartylphosphate" evidence="3">
    <location>
        <position position="52"/>
    </location>
</feature>
<dbReference type="InterPro" id="IPR011006">
    <property type="entry name" value="CheY-like_superfamily"/>
</dbReference>
<protein>
    <recommendedName>
        <fullName evidence="1">diguanylate cyclase</fullName>
        <ecNumber evidence="1">2.7.7.65</ecNumber>
    </recommendedName>
</protein>
<dbReference type="RefSeq" id="WP_310372318.1">
    <property type="nucleotide sequence ID" value="NZ_JAVDXT010000001.1"/>
</dbReference>
<evidence type="ECO:0000259" key="5">
    <source>
        <dbReference type="PROSITE" id="PS50887"/>
    </source>
</evidence>
<proteinExistence type="predicted"/>
<dbReference type="PROSITE" id="PS50887">
    <property type="entry name" value="GGDEF"/>
    <property type="match status" value="1"/>
</dbReference>
<dbReference type="PANTHER" id="PTHR45138">
    <property type="entry name" value="REGULATORY COMPONENTS OF SENSORY TRANSDUCTION SYSTEM"/>
    <property type="match status" value="1"/>
</dbReference>
<evidence type="ECO:0000313" key="6">
    <source>
        <dbReference type="EMBL" id="MDR7376978.1"/>
    </source>
</evidence>
<dbReference type="CDD" id="cd01949">
    <property type="entry name" value="GGDEF"/>
    <property type="match status" value="1"/>
</dbReference>
<dbReference type="PANTHER" id="PTHR45138:SF9">
    <property type="entry name" value="DIGUANYLATE CYCLASE DGCM-RELATED"/>
    <property type="match status" value="1"/>
</dbReference>
<dbReference type="Proteomes" id="UP001180487">
    <property type="component" value="Unassembled WGS sequence"/>
</dbReference>
<evidence type="ECO:0000259" key="4">
    <source>
        <dbReference type="PROSITE" id="PS50110"/>
    </source>
</evidence>
<keyword evidence="7" id="KW-1185">Reference proteome</keyword>
<sequence length="346" mass="37295">MSDNLLLVDDDPATIQLLARMLSDVGNLRFATSGEDALRLARELVPDLLLLDAEMPGMSGFEVCEAFKADPLLADVPVIFITSHSGPEFEVSGFELGAADFIAKPVSAPLVLARIKTQLRAKHLADELRQVASIDVLTGIANRRRFDESLKLEWRRTRRSGDPLALLMIDVDHFKLFNDRYGHPAGDACLRSVAKALQAACPRPADLVARYGGEEFVILLPQTPRGGAEHVAEDILDAVKALGITHQASPTAWHVSVSIGISCYDADSVCWEPPSSDSRFLNGMGAQSSPADLVQAADKALYCAKHAGRAQAKLLDIADVDSVLQARSIAPPPRKSRPSSLNGTNT</sequence>
<evidence type="ECO:0000256" key="1">
    <source>
        <dbReference type="ARBA" id="ARBA00012528"/>
    </source>
</evidence>
<dbReference type="SUPFAM" id="SSF55073">
    <property type="entry name" value="Nucleotide cyclase"/>
    <property type="match status" value="1"/>
</dbReference>
<dbReference type="PROSITE" id="PS50110">
    <property type="entry name" value="RESPONSE_REGULATORY"/>
    <property type="match status" value="1"/>
</dbReference>
<dbReference type="NCBIfam" id="TIGR00254">
    <property type="entry name" value="GGDEF"/>
    <property type="match status" value="1"/>
</dbReference>
<keyword evidence="3" id="KW-0597">Phosphoprotein</keyword>
<dbReference type="SMART" id="SM00267">
    <property type="entry name" value="GGDEF"/>
    <property type="match status" value="1"/>
</dbReference>
<dbReference type="Gene3D" id="3.40.50.2300">
    <property type="match status" value="1"/>
</dbReference>
<gene>
    <name evidence="6" type="ORF">J2X19_001636</name>
</gene>
<name>A0ABU2C6L8_9BURK</name>
<dbReference type="SMART" id="SM00448">
    <property type="entry name" value="REC"/>
    <property type="match status" value="1"/>
</dbReference>
<organism evidence="6 7">
    <name type="scientific">Rhodoferax ferrireducens</name>
    <dbReference type="NCBI Taxonomy" id="192843"/>
    <lineage>
        <taxon>Bacteria</taxon>
        <taxon>Pseudomonadati</taxon>
        <taxon>Pseudomonadota</taxon>
        <taxon>Betaproteobacteria</taxon>
        <taxon>Burkholderiales</taxon>
        <taxon>Comamonadaceae</taxon>
        <taxon>Rhodoferax</taxon>
    </lineage>
</organism>